<dbReference type="CDD" id="cd02440">
    <property type="entry name" value="AdoMet_MTases"/>
    <property type="match status" value="1"/>
</dbReference>
<dbReference type="Pfam" id="PF22020">
    <property type="entry name" value="RlmL_1st"/>
    <property type="match status" value="1"/>
</dbReference>
<sequence length="380" mass="42392">MSLFRKESVITLSCPRKLAPYLRKETEALGFRTTDFRETGLDVRGTLNDCIRLNLQLRTAHRVHYLIAETKADTPDALYTWLAGLAWEDWVPANGYIAVTSRVNHPTITNTQFANLKVKDAVVDRIRAKKGVRPNAGADLNKTVLFLYWDEKQARIFFDTSGESLSRRGYRVENTEAPMQESLAAALVMASGWAPGMHFINPMCGSGTLAIEAAMHAAGIEPAARRRNFGFMHINGFERAEYKKQRLALRAGRKDAVPGQIIATDHSPDTLEAARRNAKAAGVEAFITFACCDFSETPVPDGEGVILMNPPYGERLGIRHKLQQTYTEIGTWMKHEAKGKTGYVITSDPGLAKKIGLKPMVNQTFFNTTLECRFLGFELY</sequence>
<dbReference type="EMBL" id="CP027806">
    <property type="protein sequence ID" value="AXI99685.1"/>
    <property type="molecule type" value="Genomic_DNA"/>
</dbReference>
<dbReference type="Proteomes" id="UP000254808">
    <property type="component" value="Chromosome"/>
</dbReference>
<dbReference type="AlphaFoldDB" id="A0A345UGT4"/>
<evidence type="ECO:0000256" key="2">
    <source>
        <dbReference type="ARBA" id="ARBA00022679"/>
    </source>
</evidence>
<dbReference type="GO" id="GO:0070043">
    <property type="term" value="F:rRNA (guanine-N7-)-methyltransferase activity"/>
    <property type="evidence" value="ECO:0007669"/>
    <property type="project" value="TreeGrafter"/>
</dbReference>
<evidence type="ECO:0000256" key="3">
    <source>
        <dbReference type="PROSITE-ProRule" id="PRU00529"/>
    </source>
</evidence>
<evidence type="ECO:0000313" key="5">
    <source>
        <dbReference type="EMBL" id="AXI99685.1"/>
    </source>
</evidence>
<dbReference type="CDD" id="cd11715">
    <property type="entry name" value="THUMP_AdoMetMT"/>
    <property type="match status" value="1"/>
</dbReference>
<dbReference type="InterPro" id="IPR054170">
    <property type="entry name" value="RlmL_1st"/>
</dbReference>
<dbReference type="InterPro" id="IPR004114">
    <property type="entry name" value="THUMP_dom"/>
</dbReference>
<keyword evidence="2" id="KW-0808">Transferase</keyword>
<dbReference type="GO" id="GO:0008990">
    <property type="term" value="F:rRNA (guanine-N2-)-methyltransferase activity"/>
    <property type="evidence" value="ECO:0007669"/>
    <property type="project" value="TreeGrafter"/>
</dbReference>
<dbReference type="Gene3D" id="3.30.2130.30">
    <property type="match status" value="1"/>
</dbReference>
<protein>
    <submittedName>
        <fullName evidence="5">Putative N6-adenine-specific DNA methylase</fullName>
    </submittedName>
</protein>
<accession>A0A345UGT4</accession>
<proteinExistence type="predicted"/>
<dbReference type="PROSITE" id="PS00092">
    <property type="entry name" value="N6_MTASE"/>
    <property type="match status" value="1"/>
</dbReference>
<dbReference type="RefSeq" id="WP_114983012.1">
    <property type="nucleotide sequence ID" value="NZ_CP027806.1"/>
</dbReference>
<evidence type="ECO:0000256" key="1">
    <source>
        <dbReference type="ARBA" id="ARBA00022603"/>
    </source>
</evidence>
<keyword evidence="3" id="KW-0694">RNA-binding</keyword>
<dbReference type="Gene3D" id="3.40.50.150">
    <property type="entry name" value="Vaccinia Virus protein VP39"/>
    <property type="match status" value="1"/>
</dbReference>
<evidence type="ECO:0000259" key="4">
    <source>
        <dbReference type="PROSITE" id="PS51165"/>
    </source>
</evidence>
<dbReference type="Pfam" id="PF02926">
    <property type="entry name" value="THUMP"/>
    <property type="match status" value="1"/>
</dbReference>
<dbReference type="PANTHER" id="PTHR47313:SF1">
    <property type="entry name" value="RIBOSOMAL RNA LARGE SUBUNIT METHYLTRANSFERASE K_L"/>
    <property type="match status" value="1"/>
</dbReference>
<dbReference type="Pfam" id="PF01170">
    <property type="entry name" value="UPF0020"/>
    <property type="match status" value="1"/>
</dbReference>
<dbReference type="InterPro" id="IPR002052">
    <property type="entry name" value="DNA_methylase_N6_adenine_CS"/>
</dbReference>
<evidence type="ECO:0000313" key="6">
    <source>
        <dbReference type="Proteomes" id="UP000254808"/>
    </source>
</evidence>
<keyword evidence="6" id="KW-1185">Reference proteome</keyword>
<dbReference type="SUPFAM" id="SSF53335">
    <property type="entry name" value="S-adenosyl-L-methionine-dependent methyltransferases"/>
    <property type="match status" value="1"/>
</dbReference>
<feature type="domain" description="THUMP" evidence="4">
    <location>
        <begin position="49"/>
        <end position="160"/>
    </location>
</feature>
<dbReference type="KEGG" id="cprv:CYPRO_0398"/>
<keyword evidence="1 5" id="KW-0489">Methyltransferase</keyword>
<gene>
    <name evidence="5" type="ORF">CYPRO_0398</name>
</gene>
<dbReference type="GO" id="GO:0003723">
    <property type="term" value="F:RNA binding"/>
    <property type="evidence" value="ECO:0007669"/>
    <property type="project" value="UniProtKB-UniRule"/>
</dbReference>
<reference evidence="5 6" key="1">
    <citation type="submission" date="2018-03" db="EMBL/GenBank/DDBJ databases">
        <title>Phenotypic and genomic properties of Cyclonatronum proteinivorum gen. nov., sp. nov., a haloalkaliphilic bacteroidete from soda lakes possessing Na+-translocating rhodopsin.</title>
        <authorList>
            <person name="Toshchakov S.V."/>
            <person name="Korzhenkov A."/>
            <person name="Samarov N.I."/>
            <person name="Kublanov I.V."/>
            <person name="Muntyan M.S."/>
            <person name="Sorokin D.Y."/>
        </authorList>
    </citation>
    <scope>NUCLEOTIDE SEQUENCE [LARGE SCALE GENOMIC DNA]</scope>
    <source>
        <strain evidence="5 6">Omega</strain>
    </source>
</reference>
<dbReference type="PROSITE" id="PS51165">
    <property type="entry name" value="THUMP"/>
    <property type="match status" value="1"/>
</dbReference>
<dbReference type="PANTHER" id="PTHR47313">
    <property type="entry name" value="RIBOSOMAL RNA LARGE SUBUNIT METHYLTRANSFERASE K/L"/>
    <property type="match status" value="1"/>
</dbReference>
<dbReference type="SMART" id="SM00981">
    <property type="entry name" value="THUMP"/>
    <property type="match status" value="1"/>
</dbReference>
<dbReference type="InterPro" id="IPR029063">
    <property type="entry name" value="SAM-dependent_MTases_sf"/>
</dbReference>
<organism evidence="5 6">
    <name type="scientific">Cyclonatronum proteinivorum</name>
    <dbReference type="NCBI Taxonomy" id="1457365"/>
    <lineage>
        <taxon>Bacteria</taxon>
        <taxon>Pseudomonadati</taxon>
        <taxon>Balneolota</taxon>
        <taxon>Balneolia</taxon>
        <taxon>Balneolales</taxon>
        <taxon>Cyclonatronaceae</taxon>
        <taxon>Cyclonatronum</taxon>
    </lineage>
</organism>
<dbReference type="InterPro" id="IPR000241">
    <property type="entry name" value="RlmKL-like_Mtase"/>
</dbReference>
<name>A0A345UGT4_9BACT</name>
<dbReference type="OrthoDB" id="9809404at2"/>